<dbReference type="Proteomes" id="UP001461498">
    <property type="component" value="Unassembled WGS sequence"/>
</dbReference>
<reference evidence="1 2" key="1">
    <citation type="submission" date="2022-12" db="EMBL/GenBank/DDBJ databases">
        <title>Chromosome-level genome assembly of true bugs.</title>
        <authorList>
            <person name="Ma L."/>
            <person name="Li H."/>
        </authorList>
    </citation>
    <scope>NUCLEOTIDE SEQUENCE [LARGE SCALE GENOMIC DNA]</scope>
    <source>
        <strain evidence="1">Lab_2022b</strain>
    </source>
</reference>
<organism evidence="1 2">
    <name type="scientific">Rhynocoris fuscipes</name>
    <dbReference type="NCBI Taxonomy" id="488301"/>
    <lineage>
        <taxon>Eukaryota</taxon>
        <taxon>Metazoa</taxon>
        <taxon>Ecdysozoa</taxon>
        <taxon>Arthropoda</taxon>
        <taxon>Hexapoda</taxon>
        <taxon>Insecta</taxon>
        <taxon>Pterygota</taxon>
        <taxon>Neoptera</taxon>
        <taxon>Paraneoptera</taxon>
        <taxon>Hemiptera</taxon>
        <taxon>Heteroptera</taxon>
        <taxon>Panheteroptera</taxon>
        <taxon>Cimicomorpha</taxon>
        <taxon>Reduviidae</taxon>
        <taxon>Harpactorinae</taxon>
        <taxon>Harpactorini</taxon>
        <taxon>Rhynocoris</taxon>
    </lineage>
</organism>
<evidence type="ECO:0000313" key="2">
    <source>
        <dbReference type="Proteomes" id="UP001461498"/>
    </source>
</evidence>
<name>A0AAW1DDB4_9HEMI</name>
<accession>A0AAW1DDB4</accession>
<gene>
    <name evidence="1" type="ORF">O3M35_006383</name>
</gene>
<dbReference type="EMBL" id="JAPXFL010000003">
    <property type="protein sequence ID" value="KAK9508954.1"/>
    <property type="molecule type" value="Genomic_DNA"/>
</dbReference>
<proteinExistence type="predicted"/>
<sequence>MSLLKEAIKRGRLLENRPGNYVVSWSRNKYVKFSDLPTEGCKCYACEHARALQKEEAMKLAETDNIATT</sequence>
<protein>
    <submittedName>
        <fullName evidence="1">Uncharacterized protein</fullName>
    </submittedName>
</protein>
<dbReference type="AlphaFoldDB" id="A0AAW1DDB4"/>
<comment type="caution">
    <text evidence="1">The sequence shown here is derived from an EMBL/GenBank/DDBJ whole genome shotgun (WGS) entry which is preliminary data.</text>
</comment>
<keyword evidence="2" id="KW-1185">Reference proteome</keyword>
<evidence type="ECO:0000313" key="1">
    <source>
        <dbReference type="EMBL" id="KAK9508954.1"/>
    </source>
</evidence>